<comment type="caution">
    <text evidence="2">The sequence shown here is derived from an EMBL/GenBank/DDBJ whole genome shotgun (WGS) entry which is preliminary data.</text>
</comment>
<keyword evidence="1" id="KW-0472">Membrane</keyword>
<dbReference type="Proteomes" id="UP001470230">
    <property type="component" value="Unassembled WGS sequence"/>
</dbReference>
<proteinExistence type="predicted"/>
<name>A0ABR2KEI7_9EUKA</name>
<keyword evidence="1" id="KW-0812">Transmembrane</keyword>
<keyword evidence="1" id="KW-1133">Transmembrane helix</keyword>
<gene>
    <name evidence="2" type="ORF">M9Y10_034064</name>
</gene>
<feature type="transmembrane region" description="Helical" evidence="1">
    <location>
        <begin position="154"/>
        <end position="170"/>
    </location>
</feature>
<feature type="transmembrane region" description="Helical" evidence="1">
    <location>
        <begin position="191"/>
        <end position="217"/>
    </location>
</feature>
<protein>
    <submittedName>
        <fullName evidence="2">Uncharacterized protein</fullName>
    </submittedName>
</protein>
<reference evidence="2 3" key="1">
    <citation type="submission" date="2024-04" db="EMBL/GenBank/DDBJ databases">
        <title>Tritrichomonas musculus Genome.</title>
        <authorList>
            <person name="Alves-Ferreira E."/>
            <person name="Grigg M."/>
            <person name="Lorenzi H."/>
            <person name="Galac M."/>
        </authorList>
    </citation>
    <scope>NUCLEOTIDE SEQUENCE [LARGE SCALE GENOMIC DNA]</scope>
    <source>
        <strain evidence="2 3">EAF2021</strain>
    </source>
</reference>
<dbReference type="EMBL" id="JAPFFF010000005">
    <property type="protein sequence ID" value="KAK8889318.1"/>
    <property type="molecule type" value="Genomic_DNA"/>
</dbReference>
<organism evidence="2 3">
    <name type="scientific">Tritrichomonas musculus</name>
    <dbReference type="NCBI Taxonomy" id="1915356"/>
    <lineage>
        <taxon>Eukaryota</taxon>
        <taxon>Metamonada</taxon>
        <taxon>Parabasalia</taxon>
        <taxon>Tritrichomonadida</taxon>
        <taxon>Tritrichomonadidae</taxon>
        <taxon>Tritrichomonas</taxon>
    </lineage>
</organism>
<accession>A0ABR2KEI7</accession>
<evidence type="ECO:0000313" key="3">
    <source>
        <dbReference type="Proteomes" id="UP001470230"/>
    </source>
</evidence>
<evidence type="ECO:0000313" key="2">
    <source>
        <dbReference type="EMBL" id="KAK8889318.1"/>
    </source>
</evidence>
<keyword evidence="3" id="KW-1185">Reference proteome</keyword>
<sequence length="386" mass="43514">MGMGISVSVDSWVQQTLEELCAKSYPIDDPIFNKLIYAASTPTEVFIIEPVLFEKLMLSQIENVKNILQVCIENLYSNETRSRLNACAILTRMFPYMCIKGYPIGFENFVIESMKVFDENVSPGAEIISTSIGFISGLPLNDIDTLMTELDGNVAMFDLLILIIFLLIEYSSNMTLYHQLIMSASRSSPKIFLVLFHYIANGGRTISLIALLTLLMFHPTHEFTRLSSEFIKNGGVLCNQLLKIKNDESDVFCFLCSLAFKDNIGPSLNTDNPDLLRLSFFKLLQNSSIPVEISQIQTAYSKTNSRIASALLGRYEAVPPEVANTIPIIKDYVFEDPTKSDAFSSWVMKNLPNMYLFQKSYLFKGTTLTFPKPNFEELDQFVTPSV</sequence>
<evidence type="ECO:0000256" key="1">
    <source>
        <dbReference type="SAM" id="Phobius"/>
    </source>
</evidence>